<dbReference type="OrthoDB" id="996339at2759"/>
<sequence>MADLKIIWYNQLTADSFCNPQTMKVEFCENLIDYQETCGVTATQLKELHLLHLPKLKHIWSKDPQDIFNFAMACESMESPSPGAEEDFPVITTVQFDDHGVSKIVLMHQNSSVFPEERILQIGHC</sequence>
<reference evidence="2 3" key="1">
    <citation type="submission" date="2019-06" db="EMBL/GenBank/DDBJ databases">
        <title>A chromosomal-level reference genome of Carpinus fangiana (Coryloideae, Betulaceae).</title>
        <authorList>
            <person name="Yang X."/>
            <person name="Wang Z."/>
            <person name="Zhang L."/>
            <person name="Hao G."/>
            <person name="Liu J."/>
            <person name="Yang Y."/>
        </authorList>
    </citation>
    <scope>NUCLEOTIDE SEQUENCE [LARGE SCALE GENOMIC DNA]</scope>
    <source>
        <strain evidence="2">Cfa_2016G</strain>
        <tissue evidence="2">Leaf</tissue>
    </source>
</reference>
<dbReference type="EMBL" id="CM017322">
    <property type="protein sequence ID" value="KAE8008925.1"/>
    <property type="molecule type" value="Genomic_DNA"/>
</dbReference>
<evidence type="ECO:0000259" key="1">
    <source>
        <dbReference type="Pfam" id="PF23247"/>
    </source>
</evidence>
<dbReference type="Pfam" id="PF23247">
    <property type="entry name" value="LRR_RPS2"/>
    <property type="match status" value="1"/>
</dbReference>
<protein>
    <recommendedName>
        <fullName evidence="1">Disease resistance protein At4g27190-like leucine-rich repeats domain-containing protein</fullName>
    </recommendedName>
</protein>
<feature type="domain" description="Disease resistance protein At4g27190-like leucine-rich repeats" evidence="1">
    <location>
        <begin position="38"/>
        <end position="71"/>
    </location>
</feature>
<dbReference type="InterPro" id="IPR057135">
    <property type="entry name" value="At4g27190-like_LRR"/>
</dbReference>
<dbReference type="AlphaFoldDB" id="A0A5N6QP51"/>
<gene>
    <name evidence="2" type="ORF">FH972_005387</name>
</gene>
<name>A0A5N6QP51_9ROSI</name>
<dbReference type="Proteomes" id="UP000327013">
    <property type="component" value="Chromosome 2"/>
</dbReference>
<keyword evidence="3" id="KW-1185">Reference proteome</keyword>
<accession>A0A5N6QP51</accession>
<organism evidence="2 3">
    <name type="scientific">Carpinus fangiana</name>
    <dbReference type="NCBI Taxonomy" id="176857"/>
    <lineage>
        <taxon>Eukaryota</taxon>
        <taxon>Viridiplantae</taxon>
        <taxon>Streptophyta</taxon>
        <taxon>Embryophyta</taxon>
        <taxon>Tracheophyta</taxon>
        <taxon>Spermatophyta</taxon>
        <taxon>Magnoliopsida</taxon>
        <taxon>eudicotyledons</taxon>
        <taxon>Gunneridae</taxon>
        <taxon>Pentapetalae</taxon>
        <taxon>rosids</taxon>
        <taxon>fabids</taxon>
        <taxon>Fagales</taxon>
        <taxon>Betulaceae</taxon>
        <taxon>Carpinus</taxon>
    </lineage>
</organism>
<proteinExistence type="predicted"/>
<evidence type="ECO:0000313" key="3">
    <source>
        <dbReference type="Proteomes" id="UP000327013"/>
    </source>
</evidence>
<evidence type="ECO:0000313" key="2">
    <source>
        <dbReference type="EMBL" id="KAE8008925.1"/>
    </source>
</evidence>